<feature type="non-terminal residue" evidence="1">
    <location>
        <position position="84"/>
    </location>
</feature>
<evidence type="ECO:0000313" key="2">
    <source>
        <dbReference type="Proteomes" id="UP000886653"/>
    </source>
</evidence>
<dbReference type="OrthoDB" id="3203937at2759"/>
<evidence type="ECO:0000313" key="1">
    <source>
        <dbReference type="EMBL" id="KAG0147589.1"/>
    </source>
</evidence>
<gene>
    <name evidence="1" type="ORF">CROQUDRAFT_18687</name>
</gene>
<reference evidence="1" key="1">
    <citation type="submission" date="2013-11" db="EMBL/GenBank/DDBJ databases">
        <title>Genome sequence of the fusiform rust pathogen reveals effectors for host alternation and coevolution with pine.</title>
        <authorList>
            <consortium name="DOE Joint Genome Institute"/>
            <person name="Smith K."/>
            <person name="Pendleton A."/>
            <person name="Kubisiak T."/>
            <person name="Anderson C."/>
            <person name="Salamov A."/>
            <person name="Aerts A."/>
            <person name="Riley R."/>
            <person name="Clum A."/>
            <person name="Lindquist E."/>
            <person name="Ence D."/>
            <person name="Campbell M."/>
            <person name="Kronenberg Z."/>
            <person name="Feau N."/>
            <person name="Dhillon B."/>
            <person name="Hamelin R."/>
            <person name="Burleigh J."/>
            <person name="Smith J."/>
            <person name="Yandell M."/>
            <person name="Nelson C."/>
            <person name="Grigoriev I."/>
            <person name="Davis J."/>
        </authorList>
    </citation>
    <scope>NUCLEOTIDE SEQUENCE</scope>
    <source>
        <strain evidence="1">G11</strain>
    </source>
</reference>
<dbReference type="Proteomes" id="UP000886653">
    <property type="component" value="Unassembled WGS sequence"/>
</dbReference>
<comment type="caution">
    <text evidence="1">The sequence shown here is derived from an EMBL/GenBank/DDBJ whole genome shotgun (WGS) entry which is preliminary data.</text>
</comment>
<feature type="non-terminal residue" evidence="1">
    <location>
        <position position="1"/>
    </location>
</feature>
<dbReference type="AlphaFoldDB" id="A0A9P6NNX0"/>
<name>A0A9P6NNX0_9BASI</name>
<accession>A0A9P6NNX0</accession>
<proteinExistence type="predicted"/>
<dbReference type="EMBL" id="MU167246">
    <property type="protein sequence ID" value="KAG0147589.1"/>
    <property type="molecule type" value="Genomic_DNA"/>
</dbReference>
<organism evidence="1 2">
    <name type="scientific">Cronartium quercuum f. sp. fusiforme G11</name>
    <dbReference type="NCBI Taxonomy" id="708437"/>
    <lineage>
        <taxon>Eukaryota</taxon>
        <taxon>Fungi</taxon>
        <taxon>Dikarya</taxon>
        <taxon>Basidiomycota</taxon>
        <taxon>Pucciniomycotina</taxon>
        <taxon>Pucciniomycetes</taxon>
        <taxon>Pucciniales</taxon>
        <taxon>Coleosporiaceae</taxon>
        <taxon>Cronartium</taxon>
    </lineage>
</organism>
<keyword evidence="2" id="KW-1185">Reference proteome</keyword>
<sequence>LLRTIGLVTCDKSMYVKMGRCYQLSDEELAVMNEIVSNNLSIFLDKLQCKMENLTVAIVAKLTIWKELHKQLGLTLHKSHAVRP</sequence>
<protein>
    <submittedName>
        <fullName evidence="1">Uncharacterized protein</fullName>
    </submittedName>
</protein>